<dbReference type="Proteomes" id="UP000562045">
    <property type="component" value="Unassembled WGS sequence"/>
</dbReference>
<dbReference type="PANTHER" id="PTHR11699">
    <property type="entry name" value="ALDEHYDE DEHYDROGENASE-RELATED"/>
    <property type="match status" value="1"/>
</dbReference>
<name>A0A7Y9ZIJ6_9ACTN</name>
<dbReference type="GO" id="GO:0008802">
    <property type="term" value="F:betaine-aldehyde dehydrogenase (NAD+) activity"/>
    <property type="evidence" value="ECO:0007669"/>
    <property type="project" value="UniProtKB-EC"/>
</dbReference>
<evidence type="ECO:0000256" key="3">
    <source>
        <dbReference type="PROSITE-ProRule" id="PRU10007"/>
    </source>
</evidence>
<dbReference type="InterPro" id="IPR016161">
    <property type="entry name" value="Ald_DH/histidinol_DH"/>
</dbReference>
<dbReference type="InterPro" id="IPR016163">
    <property type="entry name" value="Ald_DH_C"/>
</dbReference>
<dbReference type="SUPFAM" id="SSF53720">
    <property type="entry name" value="ALDH-like"/>
    <property type="match status" value="1"/>
</dbReference>
<accession>A0A7Y9ZIJ6</accession>
<evidence type="ECO:0000256" key="4">
    <source>
        <dbReference type="RuleBase" id="RU003345"/>
    </source>
</evidence>
<dbReference type="FunFam" id="3.40.605.10:FF:000007">
    <property type="entry name" value="NAD/NADP-dependent betaine aldehyde dehydrogenase"/>
    <property type="match status" value="1"/>
</dbReference>
<dbReference type="InterPro" id="IPR016162">
    <property type="entry name" value="Ald_DH_N"/>
</dbReference>
<dbReference type="InterPro" id="IPR015590">
    <property type="entry name" value="Aldehyde_DH_dom"/>
</dbReference>
<evidence type="ECO:0000313" key="7">
    <source>
        <dbReference type="Proteomes" id="UP000562045"/>
    </source>
</evidence>
<comment type="caution">
    <text evidence="6">The sequence shown here is derived from an EMBL/GenBank/DDBJ whole genome shotgun (WGS) entry which is preliminary data.</text>
</comment>
<organism evidence="6 7">
    <name type="scientific">Nocardioides aromaticivorans</name>
    <dbReference type="NCBI Taxonomy" id="200618"/>
    <lineage>
        <taxon>Bacteria</taxon>
        <taxon>Bacillati</taxon>
        <taxon>Actinomycetota</taxon>
        <taxon>Actinomycetes</taxon>
        <taxon>Propionibacteriales</taxon>
        <taxon>Nocardioidaceae</taxon>
        <taxon>Nocardioides</taxon>
    </lineage>
</organism>
<dbReference type="InterPro" id="IPR029510">
    <property type="entry name" value="Ald_DH_CS_GLU"/>
</dbReference>
<evidence type="ECO:0000259" key="5">
    <source>
        <dbReference type="Pfam" id="PF00171"/>
    </source>
</evidence>
<evidence type="ECO:0000256" key="1">
    <source>
        <dbReference type="ARBA" id="ARBA00009986"/>
    </source>
</evidence>
<dbReference type="EC" id="1.2.1.8" evidence="6"/>
<feature type="active site" evidence="3">
    <location>
        <position position="230"/>
    </location>
</feature>
<dbReference type="EMBL" id="JACBZM010000001">
    <property type="protein sequence ID" value="NYI44978.1"/>
    <property type="molecule type" value="Genomic_DNA"/>
</dbReference>
<dbReference type="RefSeq" id="WP_179648698.1">
    <property type="nucleotide sequence ID" value="NZ_JACBZM010000001.1"/>
</dbReference>
<keyword evidence="2 4" id="KW-0560">Oxidoreductase</keyword>
<protein>
    <submittedName>
        <fullName evidence="6">Aldehyde dehydrogenase (NAD+)/betaine-aldehyde dehydrogenase</fullName>
        <ecNumber evidence="6">1.2.1.3</ecNumber>
        <ecNumber evidence="6">1.2.1.8</ecNumber>
    </submittedName>
</protein>
<dbReference type="AlphaFoldDB" id="A0A7Y9ZIJ6"/>
<dbReference type="FunFam" id="3.40.605.10:FF:000026">
    <property type="entry name" value="Aldehyde dehydrogenase, putative"/>
    <property type="match status" value="1"/>
</dbReference>
<evidence type="ECO:0000313" key="6">
    <source>
        <dbReference type="EMBL" id="NYI44978.1"/>
    </source>
</evidence>
<comment type="similarity">
    <text evidence="1 4">Belongs to the aldehyde dehydrogenase family.</text>
</comment>
<dbReference type="Gene3D" id="3.40.605.10">
    <property type="entry name" value="Aldehyde Dehydrogenase, Chain A, domain 1"/>
    <property type="match status" value="1"/>
</dbReference>
<evidence type="ECO:0000256" key="2">
    <source>
        <dbReference type="ARBA" id="ARBA00023002"/>
    </source>
</evidence>
<dbReference type="PROSITE" id="PS00687">
    <property type="entry name" value="ALDEHYDE_DEHYDR_GLU"/>
    <property type="match status" value="1"/>
</dbReference>
<dbReference type="PROSITE" id="PS00070">
    <property type="entry name" value="ALDEHYDE_DEHYDR_CYS"/>
    <property type="match status" value="1"/>
</dbReference>
<sequence length="455" mass="47996">MNDLNRVINPATEEVIAEIPMADTAVAEAAVEKSVIAQREWIRMSLSARRDALRAIAGTVRDHVEELALLECRDVGKPIAEARGEIGGVAECFEYYAGVVDKILGDTIPVEGGVDMTFREPLGVVAVIAPWNFPLPIASWNIAPALAAGNSVVVKPAELTPLSTIRFGELVAALDLPENLVQVVTGPGRVVGAVLTSHPSVAKISFTGSTETGQAVMRSAAGTMKRLTLELGGKSANIVFADADLSRAIKAAPGSVFGNTGQDCCARSRILVERKVLDDFVAGFIEQTQAMTIGDPESESTHLGPLVSAAHRETVSSFLTDDVDAVLAGNAPDGPGFWMAPRVVVAPDPGSRIVRDEIFGPIAAIIPFDSEEEAVRMANDTIYGLSGSIWTSDVGRALRVARAVETGTVSVNSNSSVRIQTPFGGFKQSGFGRELGLAAIEGYTELKNVFISTAE</sequence>
<dbReference type="Gene3D" id="3.40.309.10">
    <property type="entry name" value="Aldehyde Dehydrogenase, Chain A, domain 2"/>
    <property type="match status" value="1"/>
</dbReference>
<reference evidence="6 7" key="1">
    <citation type="submission" date="2020-07" db="EMBL/GenBank/DDBJ databases">
        <title>Sequencing the genomes of 1000 actinobacteria strains.</title>
        <authorList>
            <person name="Klenk H.-P."/>
        </authorList>
    </citation>
    <scope>NUCLEOTIDE SEQUENCE [LARGE SCALE GENOMIC DNA]</scope>
    <source>
        <strain evidence="6 7">DSM 15131</strain>
    </source>
</reference>
<feature type="domain" description="Aldehyde dehydrogenase" evidence="5">
    <location>
        <begin position="6"/>
        <end position="449"/>
    </location>
</feature>
<dbReference type="Pfam" id="PF00171">
    <property type="entry name" value="Aldedh"/>
    <property type="match status" value="1"/>
</dbReference>
<dbReference type="EC" id="1.2.1.3" evidence="6"/>
<dbReference type="InterPro" id="IPR016160">
    <property type="entry name" value="Ald_DH_CS_CYS"/>
</dbReference>
<gene>
    <name evidence="6" type="ORF">BJ993_002058</name>
</gene>
<proteinExistence type="inferred from homology"/>